<dbReference type="RefSeq" id="WP_135761711.1">
    <property type="nucleotide sequence ID" value="NZ_RQHW01000065.1"/>
</dbReference>
<proteinExistence type="predicted"/>
<protein>
    <submittedName>
        <fullName evidence="1">Uncharacterized protein</fullName>
    </submittedName>
</protein>
<keyword evidence="2" id="KW-1185">Reference proteome</keyword>
<evidence type="ECO:0000313" key="2">
    <source>
        <dbReference type="Proteomes" id="UP000298058"/>
    </source>
</evidence>
<organism evidence="1 2">
    <name type="scientific">Leptospira idonii</name>
    <dbReference type="NCBI Taxonomy" id="1193500"/>
    <lineage>
        <taxon>Bacteria</taxon>
        <taxon>Pseudomonadati</taxon>
        <taxon>Spirochaetota</taxon>
        <taxon>Spirochaetia</taxon>
        <taxon>Leptospirales</taxon>
        <taxon>Leptospiraceae</taxon>
        <taxon>Leptospira</taxon>
    </lineage>
</organism>
<dbReference type="AlphaFoldDB" id="A0A4R9LWD4"/>
<comment type="caution">
    <text evidence="1">The sequence shown here is derived from an EMBL/GenBank/DDBJ whole genome shotgun (WGS) entry which is preliminary data.</text>
</comment>
<gene>
    <name evidence="1" type="ORF">EHS15_16650</name>
</gene>
<dbReference type="Proteomes" id="UP000298058">
    <property type="component" value="Unassembled WGS sequence"/>
</dbReference>
<dbReference type="EMBL" id="RQHW01000065">
    <property type="protein sequence ID" value="TGN17654.1"/>
    <property type="molecule type" value="Genomic_DNA"/>
</dbReference>
<name>A0A4R9LWD4_9LEPT</name>
<accession>A0A4R9LWD4</accession>
<evidence type="ECO:0000313" key="1">
    <source>
        <dbReference type="EMBL" id="TGN17654.1"/>
    </source>
</evidence>
<sequence>MMNFNEISFGFLTEHEELFPYYDEEETSPEDEKFILIKYKAFNPYLLKSLELGVQSKIESLKLDLY</sequence>
<reference evidence="1" key="1">
    <citation type="journal article" date="2019" name="PLoS Negl. Trop. Dis.">
        <title>Revisiting the worldwide diversity of Leptospira species in the environment.</title>
        <authorList>
            <person name="Vincent A.T."/>
            <person name="Schiettekatte O."/>
            <person name="Bourhy P."/>
            <person name="Veyrier F.J."/>
            <person name="Picardeau M."/>
        </authorList>
    </citation>
    <scope>NUCLEOTIDE SEQUENCE [LARGE SCALE GENOMIC DNA]</scope>
    <source>
        <strain evidence="1">201300427</strain>
    </source>
</reference>